<comment type="caution">
    <text evidence="1">The sequence shown here is derived from an EMBL/GenBank/DDBJ whole genome shotgun (WGS) entry which is preliminary data.</text>
</comment>
<dbReference type="AlphaFoldDB" id="A0A9D5BLF0"/>
<keyword evidence="2" id="KW-1185">Reference proteome</keyword>
<name>A0A9D5BLF0_PEA</name>
<gene>
    <name evidence="1" type="ORF">KIW84_013804</name>
</gene>
<dbReference type="Proteomes" id="UP001058974">
    <property type="component" value="Chromosome 1"/>
</dbReference>
<reference evidence="1 2" key="1">
    <citation type="journal article" date="2022" name="Nat. Genet.">
        <title>Improved pea reference genome and pan-genome highlight genomic features and evolutionary characteristics.</title>
        <authorList>
            <person name="Yang T."/>
            <person name="Liu R."/>
            <person name="Luo Y."/>
            <person name="Hu S."/>
            <person name="Wang D."/>
            <person name="Wang C."/>
            <person name="Pandey M.K."/>
            <person name="Ge S."/>
            <person name="Xu Q."/>
            <person name="Li N."/>
            <person name="Li G."/>
            <person name="Huang Y."/>
            <person name="Saxena R.K."/>
            <person name="Ji Y."/>
            <person name="Li M."/>
            <person name="Yan X."/>
            <person name="He Y."/>
            <person name="Liu Y."/>
            <person name="Wang X."/>
            <person name="Xiang C."/>
            <person name="Varshney R.K."/>
            <person name="Ding H."/>
            <person name="Gao S."/>
            <person name="Zong X."/>
        </authorList>
    </citation>
    <scope>NUCLEOTIDE SEQUENCE [LARGE SCALE GENOMIC DNA]</scope>
    <source>
        <strain evidence="1 2">cv. Zhongwan 6</strain>
    </source>
</reference>
<accession>A0A9D5BLF0</accession>
<evidence type="ECO:0000313" key="2">
    <source>
        <dbReference type="Proteomes" id="UP001058974"/>
    </source>
</evidence>
<evidence type="ECO:0000313" key="1">
    <source>
        <dbReference type="EMBL" id="KAI5445715.1"/>
    </source>
</evidence>
<dbReference type="EMBL" id="JAMSHJ010000001">
    <property type="protein sequence ID" value="KAI5445715.1"/>
    <property type="molecule type" value="Genomic_DNA"/>
</dbReference>
<proteinExistence type="predicted"/>
<dbReference type="Gramene" id="Psat01G0380400-T1">
    <property type="protein sequence ID" value="KAI5445715.1"/>
    <property type="gene ID" value="KIW84_013804"/>
</dbReference>
<protein>
    <submittedName>
        <fullName evidence="1">Uncharacterized protein</fullName>
    </submittedName>
</protein>
<sequence length="189" mass="21587">MLDYLTRLGVLELIEKEKEHAPVGYVKMYFKSLLSIEIQIPLSKYLKQKNKNRASKFGGCNYAAGNINVAEITQRMRDELGRPLLLNEIPLETHIKKNVVDERSKNTQEEYDRQLAPTLSEYPEKRKNGRAYGAGGYAKTIKRRDKSFLMRLANGEGTSHPPILTVDMLEIVRNLAHIEATREATIRNA</sequence>
<organism evidence="1 2">
    <name type="scientific">Pisum sativum</name>
    <name type="common">Garden pea</name>
    <name type="synonym">Lathyrus oleraceus</name>
    <dbReference type="NCBI Taxonomy" id="3888"/>
    <lineage>
        <taxon>Eukaryota</taxon>
        <taxon>Viridiplantae</taxon>
        <taxon>Streptophyta</taxon>
        <taxon>Embryophyta</taxon>
        <taxon>Tracheophyta</taxon>
        <taxon>Spermatophyta</taxon>
        <taxon>Magnoliopsida</taxon>
        <taxon>eudicotyledons</taxon>
        <taxon>Gunneridae</taxon>
        <taxon>Pentapetalae</taxon>
        <taxon>rosids</taxon>
        <taxon>fabids</taxon>
        <taxon>Fabales</taxon>
        <taxon>Fabaceae</taxon>
        <taxon>Papilionoideae</taxon>
        <taxon>50 kb inversion clade</taxon>
        <taxon>NPAAA clade</taxon>
        <taxon>Hologalegina</taxon>
        <taxon>IRL clade</taxon>
        <taxon>Fabeae</taxon>
        <taxon>Lathyrus</taxon>
    </lineage>
</organism>